<feature type="region of interest" description="Disordered" evidence="1">
    <location>
        <begin position="636"/>
        <end position="655"/>
    </location>
</feature>
<dbReference type="GO" id="GO:0035861">
    <property type="term" value="C:site of double-strand break"/>
    <property type="evidence" value="ECO:0007669"/>
    <property type="project" value="TreeGrafter"/>
</dbReference>
<dbReference type="AlphaFoldDB" id="A0A0D2D0V5"/>
<dbReference type="PANTHER" id="PTHR28535">
    <property type="entry name" value="ZINC FINGER GRF-TYPE CONTAINING 1"/>
    <property type="match status" value="1"/>
</dbReference>
<protein>
    <recommendedName>
        <fullName evidence="2">5'-3' DNA helicase ZGRF1-like N-terminal domain-containing protein</fullName>
    </recommendedName>
</protein>
<feature type="region of interest" description="Disordered" evidence="1">
    <location>
        <begin position="97"/>
        <end position="325"/>
    </location>
</feature>
<organism evidence="3 4">
    <name type="scientific">Phialophora macrospora</name>
    <dbReference type="NCBI Taxonomy" id="1851006"/>
    <lineage>
        <taxon>Eukaryota</taxon>
        <taxon>Fungi</taxon>
        <taxon>Dikarya</taxon>
        <taxon>Ascomycota</taxon>
        <taxon>Pezizomycotina</taxon>
        <taxon>Eurotiomycetes</taxon>
        <taxon>Chaetothyriomycetidae</taxon>
        <taxon>Chaetothyriales</taxon>
        <taxon>Herpotrichiellaceae</taxon>
        <taxon>Phialophora</taxon>
    </lineage>
</organism>
<dbReference type="EMBL" id="KN846957">
    <property type="protein sequence ID" value="KIW71086.1"/>
    <property type="molecule type" value="Genomic_DNA"/>
</dbReference>
<dbReference type="InterPro" id="IPR052800">
    <property type="entry name" value="DNA_Repair_Helicase_ZGRF1"/>
</dbReference>
<feature type="compositionally biased region" description="Pro residues" evidence="1">
    <location>
        <begin position="479"/>
        <end position="491"/>
    </location>
</feature>
<sequence>MPALTSSLAVTASQTTAPVHEFRCLYTRDLHKKSKKWHDGSVRFHTFNRRVMVYDDSRTFIDDVHYRQEEEFAEGIEIRLDRGVLVEVGERLGQTQTDLAPILDRQRPERGPSPRKQPVSLSNRLQSTGPSQRPKSLTEVLGPSQGRLGRARIPYQSPYEQRYPSTRRDPGEPSPKRPRLSSDKENRADEGPARLSLPQPMRPSKPIPQPSRRAEPPIEFEEVFDLSANEEEPQRHPPERVRLTAKSGRNRKEAPEKPPLTPVFSYPGPTALPRPDHCAVRAGKGKDSRKKPKPSSNSNESATRTHPINSRSSATRTARLLLSRPKPRQKLTCILPFSSGPSIAGPLERSLRPLSCRQSASRSPLSGGKARHFYTDDQTIADELSPPNQFLGSQSSTREQEVSLHHDTSSPLFIPEDNVDPKSSPPALLLTQDEFPFPDVEHSETFDDVGEVGISPNRAETEGENGPAEQNGSENQLEPEPPCEPGSPPTAQPEDHVRSRSWQNSEEATTVQKENKPKPHRGSETDDPIEVGERTEPEMAIVQEKKADSETRPAPTSLVMPERQTGAGKERENHEQAESQRKTHRDPQLPINNVLQPLTTRPENRVEVQNQPPLSMVHSASLDGRSFRRVFSENDALNEDYPPPVPPANVSNSRRPLGLLENLSNRRSSAKSRSPSKVQRCSSDTLKLDAADRYVSRPVEDGSRELTGPWTVEEAFLLFDWWPAEIERPGYWTDTTVEPVSRALREPAYGNWGGITTARQFLRDDVNV</sequence>
<feature type="compositionally biased region" description="Polar residues" evidence="1">
    <location>
        <begin position="386"/>
        <end position="397"/>
    </location>
</feature>
<evidence type="ECO:0000313" key="3">
    <source>
        <dbReference type="EMBL" id="KIW71086.1"/>
    </source>
</evidence>
<feature type="compositionally biased region" description="Basic and acidic residues" evidence="1">
    <location>
        <begin position="531"/>
        <end position="551"/>
    </location>
</feature>
<feature type="compositionally biased region" description="Pro residues" evidence="1">
    <location>
        <begin position="200"/>
        <end position="209"/>
    </location>
</feature>
<feature type="compositionally biased region" description="Basic and acidic residues" evidence="1">
    <location>
        <begin position="166"/>
        <end position="192"/>
    </location>
</feature>
<feature type="compositionally biased region" description="Basic and acidic residues" evidence="1">
    <location>
        <begin position="568"/>
        <end position="587"/>
    </location>
</feature>
<feature type="compositionally biased region" description="Basic and acidic residues" evidence="1">
    <location>
        <begin position="398"/>
        <end position="408"/>
    </location>
</feature>
<gene>
    <name evidence="3" type="ORF">PV04_03294</name>
</gene>
<dbReference type="PANTHER" id="PTHR28535:SF1">
    <property type="entry name" value="PROTEIN ZGRF1"/>
    <property type="match status" value="1"/>
</dbReference>
<dbReference type="InterPro" id="IPR018838">
    <property type="entry name" value="ZGRF1-like_N"/>
</dbReference>
<feature type="compositionally biased region" description="Polar residues" evidence="1">
    <location>
        <begin position="590"/>
        <end position="607"/>
    </location>
</feature>
<feature type="compositionally biased region" description="Acidic residues" evidence="1">
    <location>
        <begin position="218"/>
        <end position="231"/>
    </location>
</feature>
<proteinExistence type="predicted"/>
<dbReference type="Pfam" id="PF10382">
    <property type="entry name" value="ZGRF1-like_N"/>
    <property type="match status" value="1"/>
</dbReference>
<accession>A0A0D2D0V5</accession>
<evidence type="ECO:0000313" key="4">
    <source>
        <dbReference type="Proteomes" id="UP000054266"/>
    </source>
</evidence>
<dbReference type="STRING" id="5601.A0A0D2D0V5"/>
<evidence type="ECO:0000256" key="1">
    <source>
        <dbReference type="SAM" id="MobiDB-lite"/>
    </source>
</evidence>
<dbReference type="GO" id="GO:0005634">
    <property type="term" value="C:nucleus"/>
    <property type="evidence" value="ECO:0007669"/>
    <property type="project" value="TreeGrafter"/>
</dbReference>
<keyword evidence="4" id="KW-1185">Reference proteome</keyword>
<feature type="compositionally biased region" description="Polar residues" evidence="1">
    <location>
        <begin position="302"/>
        <end position="316"/>
    </location>
</feature>
<dbReference type="Proteomes" id="UP000054266">
    <property type="component" value="Unassembled WGS sequence"/>
</dbReference>
<evidence type="ECO:0000259" key="2">
    <source>
        <dbReference type="Pfam" id="PF10382"/>
    </source>
</evidence>
<reference evidence="3 4" key="1">
    <citation type="submission" date="2015-01" db="EMBL/GenBank/DDBJ databases">
        <title>The Genome Sequence of Capronia semiimmersa CBS27337.</title>
        <authorList>
            <consortium name="The Broad Institute Genomics Platform"/>
            <person name="Cuomo C."/>
            <person name="de Hoog S."/>
            <person name="Gorbushina A."/>
            <person name="Stielow B."/>
            <person name="Teixiera M."/>
            <person name="Abouelleil A."/>
            <person name="Chapman S.B."/>
            <person name="Priest M."/>
            <person name="Young S.K."/>
            <person name="Wortman J."/>
            <person name="Nusbaum C."/>
            <person name="Birren B."/>
        </authorList>
    </citation>
    <scope>NUCLEOTIDE SEQUENCE [LARGE SCALE GENOMIC DNA]</scope>
    <source>
        <strain evidence="3 4">CBS 27337</strain>
    </source>
</reference>
<feature type="compositionally biased region" description="Basic and acidic residues" evidence="1">
    <location>
        <begin position="513"/>
        <end position="524"/>
    </location>
</feature>
<feature type="compositionally biased region" description="Polar residues" evidence="1">
    <location>
        <begin position="119"/>
        <end position="135"/>
    </location>
</feature>
<feature type="compositionally biased region" description="Polar residues" evidence="1">
    <location>
        <begin position="500"/>
        <end position="512"/>
    </location>
</feature>
<dbReference type="GO" id="GO:0006302">
    <property type="term" value="P:double-strand break repair"/>
    <property type="evidence" value="ECO:0007669"/>
    <property type="project" value="TreeGrafter"/>
</dbReference>
<feature type="region of interest" description="Disordered" evidence="1">
    <location>
        <begin position="353"/>
        <end position="607"/>
    </location>
</feature>
<dbReference type="HOGENOM" id="CLU_413333_0_0_1"/>
<feature type="domain" description="5'-3' DNA helicase ZGRF1-like N-terminal" evidence="2">
    <location>
        <begin position="19"/>
        <end position="99"/>
    </location>
</feature>
<name>A0A0D2D0V5_9EURO</name>
<feature type="compositionally biased region" description="Basic and acidic residues" evidence="1">
    <location>
        <begin position="232"/>
        <end position="242"/>
    </location>
</feature>